<feature type="domain" description="NADPH-dependent 7-cyano-7-deazaguanine reductase N-terminal" evidence="6">
    <location>
        <begin position="18"/>
        <end position="128"/>
    </location>
</feature>
<dbReference type="Pfam" id="PF14819">
    <property type="entry name" value="QueF_N"/>
    <property type="match status" value="1"/>
</dbReference>
<dbReference type="RefSeq" id="WP_380818968.1">
    <property type="nucleotide sequence ID" value="NZ_JBHTJN010000008.1"/>
</dbReference>
<dbReference type="PANTHER" id="PTHR34354:SF1">
    <property type="entry name" value="NADPH-DEPENDENT 7-CYANO-7-DEAZAGUANINE REDUCTASE"/>
    <property type="match status" value="1"/>
</dbReference>
<name>A0ABW3I745_9PAST</name>
<dbReference type="GO" id="GO:0033739">
    <property type="term" value="F:preQ1 synthase activity"/>
    <property type="evidence" value="ECO:0007669"/>
    <property type="project" value="UniProtKB-EC"/>
</dbReference>
<dbReference type="Gene3D" id="3.30.1130.10">
    <property type="match status" value="2"/>
</dbReference>
<dbReference type="PIRSF" id="PIRSF004750">
    <property type="entry name" value="Nitrile_oxidored_YqcD_prd"/>
    <property type="match status" value="1"/>
</dbReference>
<feature type="binding site" evidence="5">
    <location>
        <begin position="87"/>
        <end position="88"/>
    </location>
    <ligand>
        <name>NADPH</name>
        <dbReference type="ChEBI" id="CHEBI:57783"/>
    </ligand>
</feature>
<dbReference type="Pfam" id="PF14489">
    <property type="entry name" value="QueF"/>
    <property type="match status" value="1"/>
</dbReference>
<comment type="caution">
    <text evidence="7">The sequence shown here is derived from an EMBL/GenBank/DDBJ whole genome shotgun (WGS) entry which is preliminary data.</text>
</comment>
<comment type="similarity">
    <text evidence="5">Belongs to the GTP cyclohydrolase I family. QueF type 2 subfamily.</text>
</comment>
<dbReference type="Proteomes" id="UP001596996">
    <property type="component" value="Unassembled WGS sequence"/>
</dbReference>
<comment type="catalytic activity">
    <reaction evidence="5">
        <text>7-aminomethyl-7-carbaguanine + 2 NADP(+) = 7-cyano-7-carbaguanine + 2 NADPH + 3 H(+)</text>
        <dbReference type="Rhea" id="RHEA:13409"/>
        <dbReference type="ChEBI" id="CHEBI:15378"/>
        <dbReference type="ChEBI" id="CHEBI:45075"/>
        <dbReference type="ChEBI" id="CHEBI:57783"/>
        <dbReference type="ChEBI" id="CHEBI:58349"/>
        <dbReference type="ChEBI" id="CHEBI:58703"/>
        <dbReference type="EC" id="1.7.1.13"/>
    </reaction>
</comment>
<dbReference type="PANTHER" id="PTHR34354">
    <property type="entry name" value="NADPH-DEPENDENT 7-CYANO-7-DEAZAGUANINE REDUCTASE"/>
    <property type="match status" value="1"/>
</dbReference>
<keyword evidence="1 5" id="KW-0963">Cytoplasm</keyword>
<reference evidence="8" key="1">
    <citation type="journal article" date="2019" name="Int. J. Syst. Evol. Microbiol.">
        <title>The Global Catalogue of Microorganisms (GCM) 10K type strain sequencing project: providing services to taxonomists for standard genome sequencing and annotation.</title>
        <authorList>
            <consortium name="The Broad Institute Genomics Platform"/>
            <consortium name="The Broad Institute Genome Sequencing Center for Infectious Disease"/>
            <person name="Wu L."/>
            <person name="Ma J."/>
        </authorList>
    </citation>
    <scope>NUCLEOTIDE SEQUENCE [LARGE SCALE GENOMIC DNA]</scope>
    <source>
        <strain evidence="8">CCUG 61707</strain>
    </source>
</reference>
<feature type="binding site" evidence="5">
    <location>
        <begin position="85"/>
        <end position="87"/>
    </location>
    <ligand>
        <name>substrate</name>
    </ligand>
</feature>
<keyword evidence="2 5" id="KW-0671">Queuosine biosynthesis</keyword>
<dbReference type="InterPro" id="IPR029500">
    <property type="entry name" value="QueF"/>
</dbReference>
<dbReference type="InterPro" id="IPR043133">
    <property type="entry name" value="GTP-CH-I_C/QueF"/>
</dbReference>
<keyword evidence="3 5" id="KW-0521">NADP</keyword>
<dbReference type="EC" id="1.7.1.13" evidence="5"/>
<dbReference type="InterPro" id="IPR029139">
    <property type="entry name" value="QueF_N"/>
</dbReference>
<evidence type="ECO:0000256" key="1">
    <source>
        <dbReference type="ARBA" id="ARBA00022490"/>
    </source>
</evidence>
<evidence type="ECO:0000259" key="6">
    <source>
        <dbReference type="Pfam" id="PF14819"/>
    </source>
</evidence>
<dbReference type="SUPFAM" id="SSF55620">
    <property type="entry name" value="Tetrahydrobiopterin biosynthesis enzymes-like"/>
    <property type="match status" value="1"/>
</dbReference>
<accession>A0ABW3I745</accession>
<feature type="active site" description="Thioimide intermediate" evidence="5">
    <location>
        <position position="186"/>
    </location>
</feature>
<comment type="function">
    <text evidence="5">Catalyzes the NADPH-dependent reduction of 7-cyano-7-deazaguanine (preQ0) to 7-aminomethyl-7-deazaguanine (preQ1).</text>
</comment>
<dbReference type="EMBL" id="JBHTJN010000008">
    <property type="protein sequence ID" value="MFD0965761.1"/>
    <property type="molecule type" value="Genomic_DNA"/>
</dbReference>
<evidence type="ECO:0000256" key="5">
    <source>
        <dbReference type="HAMAP-Rule" id="MF_00817"/>
    </source>
</evidence>
<protein>
    <recommendedName>
        <fullName evidence="5">NADPH-dependent 7-cyano-7-deazaguanine reductase</fullName>
        <ecNumber evidence="5">1.7.1.13</ecNumber>
    </recommendedName>
    <alternativeName>
        <fullName evidence="5">7-cyano-7-carbaguanine reductase</fullName>
    </alternativeName>
    <alternativeName>
        <fullName evidence="5">NADPH-dependent nitrile oxidoreductase</fullName>
    </alternativeName>
    <alternativeName>
        <fullName evidence="5">PreQ(0) reductase</fullName>
    </alternativeName>
</protein>
<dbReference type="InterPro" id="IPR016428">
    <property type="entry name" value="QueF_type2"/>
</dbReference>
<feature type="active site" description="Proton donor" evidence="5">
    <location>
        <position position="193"/>
    </location>
</feature>
<dbReference type="HAMAP" id="MF_00817">
    <property type="entry name" value="QueF_type2"/>
    <property type="match status" value="1"/>
</dbReference>
<proteinExistence type="inferred from homology"/>
<evidence type="ECO:0000256" key="4">
    <source>
        <dbReference type="ARBA" id="ARBA00023002"/>
    </source>
</evidence>
<evidence type="ECO:0000313" key="7">
    <source>
        <dbReference type="EMBL" id="MFD0965761.1"/>
    </source>
</evidence>
<feature type="binding site" evidence="5">
    <location>
        <begin position="225"/>
        <end position="226"/>
    </location>
    <ligand>
        <name>substrate</name>
    </ligand>
</feature>
<dbReference type="InterPro" id="IPR050084">
    <property type="entry name" value="NADPH_dep_7-cyano-7-deazaG_red"/>
</dbReference>
<comment type="pathway">
    <text evidence="5">tRNA modification; tRNA-queuosine biosynthesis.</text>
</comment>
<gene>
    <name evidence="5 7" type="primary">queF</name>
    <name evidence="7" type="ORF">ACFQ02_02685</name>
</gene>
<organism evidence="7 8">
    <name type="scientific">Seminibacterium arietis</name>
    <dbReference type="NCBI Taxonomy" id="1173502"/>
    <lineage>
        <taxon>Bacteria</taxon>
        <taxon>Pseudomonadati</taxon>
        <taxon>Pseudomonadota</taxon>
        <taxon>Gammaproteobacteria</taxon>
        <taxon>Pasteurellales</taxon>
        <taxon>Pasteurellaceae</taxon>
        <taxon>Seminibacterium</taxon>
    </lineage>
</organism>
<feature type="binding site" evidence="5">
    <location>
        <begin position="254"/>
        <end position="255"/>
    </location>
    <ligand>
        <name>NADPH</name>
        <dbReference type="ChEBI" id="CHEBI:57783"/>
    </ligand>
</feature>
<evidence type="ECO:0000313" key="8">
    <source>
        <dbReference type="Proteomes" id="UP001596996"/>
    </source>
</evidence>
<evidence type="ECO:0000256" key="3">
    <source>
        <dbReference type="ARBA" id="ARBA00022857"/>
    </source>
</evidence>
<evidence type="ECO:0000256" key="2">
    <source>
        <dbReference type="ARBA" id="ARBA00022785"/>
    </source>
</evidence>
<keyword evidence="8" id="KW-1185">Reference proteome</keyword>
<dbReference type="NCBIfam" id="TIGR03138">
    <property type="entry name" value="QueF"/>
    <property type="match status" value="1"/>
</dbReference>
<sequence>MYHHNSLDKLKLGEKTDYAQQYDRTLLQAVPRSLNRDSLGITQQQPFCFGADVWTAYEVSWLNQNGVPQVAIAEAEIDFRSENLIESKSFKLYLNSFNQTQFINFEQVKRTIERDLVNCAKGDVKVRLNSLDFYEDQPIAKLKGKLIDQQDILIHDYQFNPRVLEDCTTETYTEEYLVSHLLKSNCLITNQPDWGSLQIHYIGKQIDHEKLLRYLISFRQHNEFHEQCVERIFCDLMKFAQPEKLSVYARYTRRGGLDINPFRSNFETLPTNLRLARQ</sequence>
<comment type="subunit">
    <text evidence="5">Homodimer.</text>
</comment>
<comment type="subcellular location">
    <subcellularLocation>
        <location evidence="5">Cytoplasm</location>
    </subcellularLocation>
</comment>
<keyword evidence="4 5" id="KW-0560">Oxidoreductase</keyword>